<gene>
    <name evidence="2" type="ORF">FHP24_26390</name>
</gene>
<dbReference type="Proteomes" id="UP000311605">
    <property type="component" value="Unassembled WGS sequence"/>
</dbReference>
<accession>A0A5C4XA25</accession>
<protein>
    <submittedName>
        <fullName evidence="2">Uncharacterized protein</fullName>
    </submittedName>
</protein>
<keyword evidence="3" id="KW-1185">Reference proteome</keyword>
<proteinExistence type="predicted"/>
<keyword evidence="1" id="KW-0472">Membrane</keyword>
<name>A0A5C4XA25_9HYPH</name>
<keyword evidence="1" id="KW-1133">Transmembrane helix</keyword>
<feature type="transmembrane region" description="Helical" evidence="1">
    <location>
        <begin position="81"/>
        <end position="102"/>
    </location>
</feature>
<comment type="caution">
    <text evidence="2">The sequence shown here is derived from an EMBL/GenBank/DDBJ whole genome shotgun (WGS) entry which is preliminary data.</text>
</comment>
<reference evidence="2 3" key="1">
    <citation type="submission" date="2019-06" db="EMBL/GenBank/DDBJ databases">
        <title>The draft genome of Rhizobium smilacinae PTYR-5.</title>
        <authorList>
            <person name="Liu L."/>
            <person name="Li L."/>
            <person name="Zhang X."/>
        </authorList>
    </citation>
    <scope>NUCLEOTIDE SEQUENCE [LARGE SCALE GENOMIC DNA]</scope>
    <source>
        <strain evidence="2 3">PTYR-5</strain>
    </source>
</reference>
<feature type="transmembrane region" description="Helical" evidence="1">
    <location>
        <begin position="33"/>
        <end position="61"/>
    </location>
</feature>
<feature type="transmembrane region" description="Helical" evidence="1">
    <location>
        <begin position="6"/>
        <end position="26"/>
    </location>
</feature>
<dbReference type="AlphaFoldDB" id="A0A5C4XA25"/>
<dbReference type="EMBL" id="VDMN01000009">
    <property type="protein sequence ID" value="TNM60326.1"/>
    <property type="molecule type" value="Genomic_DNA"/>
</dbReference>
<evidence type="ECO:0000313" key="3">
    <source>
        <dbReference type="Proteomes" id="UP000311605"/>
    </source>
</evidence>
<evidence type="ECO:0000313" key="2">
    <source>
        <dbReference type="EMBL" id="TNM60326.1"/>
    </source>
</evidence>
<evidence type="ECO:0000256" key="1">
    <source>
        <dbReference type="SAM" id="Phobius"/>
    </source>
</evidence>
<keyword evidence="1" id="KW-0812">Transmembrane</keyword>
<organism evidence="2 3">
    <name type="scientific">Aliirhizobium smilacinae</name>
    <dbReference type="NCBI Taxonomy" id="1395944"/>
    <lineage>
        <taxon>Bacteria</taxon>
        <taxon>Pseudomonadati</taxon>
        <taxon>Pseudomonadota</taxon>
        <taxon>Alphaproteobacteria</taxon>
        <taxon>Hyphomicrobiales</taxon>
        <taxon>Rhizobiaceae</taxon>
        <taxon>Aliirhizobium</taxon>
    </lineage>
</organism>
<sequence>MINEEAHMAALLTALAILTFPIRVIWFLALAACLVVVAPVFLMLACFVGFWIVLAISYVFLPSDWTLTLWQSASDLYDQSAWFKAATITSWTLLCLPILAVWPGRPPTKSQRDLDDEAYTAALFTRQQDECRAKFKKSFGHLD</sequence>